<dbReference type="Proteomes" id="UP000789719">
    <property type="component" value="Unassembled WGS sequence"/>
</dbReference>
<protein>
    <recommendedName>
        <fullName evidence="8">DUF1516 family protein</fullName>
    </recommendedName>
</protein>
<evidence type="ECO:0000256" key="2">
    <source>
        <dbReference type="ARBA" id="ARBA00022692"/>
    </source>
</evidence>
<organism evidence="6 7">
    <name type="scientific">Periweissella ghanensis</name>
    <dbReference type="NCBI Taxonomy" id="467997"/>
    <lineage>
        <taxon>Bacteria</taxon>
        <taxon>Bacillati</taxon>
        <taxon>Bacillota</taxon>
        <taxon>Bacilli</taxon>
        <taxon>Lactobacillales</taxon>
        <taxon>Lactobacillaceae</taxon>
        <taxon>Periweissella</taxon>
    </lineage>
</organism>
<evidence type="ECO:0000256" key="1">
    <source>
        <dbReference type="ARBA" id="ARBA00022475"/>
    </source>
</evidence>
<evidence type="ECO:0000256" key="5">
    <source>
        <dbReference type="SAM" id="Phobius"/>
    </source>
</evidence>
<evidence type="ECO:0000256" key="3">
    <source>
        <dbReference type="ARBA" id="ARBA00022989"/>
    </source>
</evidence>
<feature type="transmembrane region" description="Helical" evidence="5">
    <location>
        <begin position="93"/>
        <end position="110"/>
    </location>
</feature>
<name>A0ABM8Z9Q0_9LACO</name>
<proteinExistence type="predicted"/>
<evidence type="ECO:0000313" key="6">
    <source>
        <dbReference type="EMBL" id="CAH0418218.1"/>
    </source>
</evidence>
<accession>A0ABM8Z9Q0</accession>
<evidence type="ECO:0000313" key="7">
    <source>
        <dbReference type="Proteomes" id="UP000789719"/>
    </source>
</evidence>
<gene>
    <name evidence="6" type="ORF">WGH24286_00635</name>
</gene>
<sequence length="111" mass="11934">MFILIHLIAAIILLVIACGVILAKTNKQLGALMVVSRILYLVLLVTGVRLAFFTFAPHPVLTIIKLLVALGLIGTIEVLGAHKSQSKVGFRQILPVGLLFVVVIVLGFSLH</sequence>
<keyword evidence="3 5" id="KW-1133">Transmembrane helix</keyword>
<reference evidence="6 7" key="1">
    <citation type="submission" date="2021-11" db="EMBL/GenBank/DDBJ databases">
        <authorList>
            <person name="Depoorter E."/>
        </authorList>
    </citation>
    <scope>NUCLEOTIDE SEQUENCE [LARGE SCALE GENOMIC DNA]</scope>
    <source>
        <strain evidence="6 7">LMG 24286</strain>
    </source>
</reference>
<keyword evidence="2 5" id="KW-0812">Transmembrane</keyword>
<dbReference type="InterPro" id="IPR010899">
    <property type="entry name" value="UPF0344"/>
</dbReference>
<dbReference type="RefSeq" id="WP_230098317.1">
    <property type="nucleotide sequence ID" value="NZ_CAKKNT010000005.1"/>
</dbReference>
<feature type="transmembrane region" description="Helical" evidence="5">
    <location>
        <begin position="6"/>
        <end position="26"/>
    </location>
</feature>
<dbReference type="EMBL" id="CAKKNT010000005">
    <property type="protein sequence ID" value="CAH0418218.1"/>
    <property type="molecule type" value="Genomic_DNA"/>
</dbReference>
<keyword evidence="4 5" id="KW-0472">Membrane</keyword>
<evidence type="ECO:0000256" key="4">
    <source>
        <dbReference type="ARBA" id="ARBA00023136"/>
    </source>
</evidence>
<feature type="transmembrane region" description="Helical" evidence="5">
    <location>
        <begin position="62"/>
        <end position="81"/>
    </location>
</feature>
<feature type="transmembrane region" description="Helical" evidence="5">
    <location>
        <begin position="38"/>
        <end position="56"/>
    </location>
</feature>
<dbReference type="Pfam" id="PF07457">
    <property type="entry name" value="DUF1516"/>
    <property type="match status" value="1"/>
</dbReference>
<evidence type="ECO:0008006" key="8">
    <source>
        <dbReference type="Google" id="ProtNLM"/>
    </source>
</evidence>
<keyword evidence="7" id="KW-1185">Reference proteome</keyword>
<keyword evidence="1" id="KW-1003">Cell membrane</keyword>
<comment type="caution">
    <text evidence="6">The sequence shown here is derived from an EMBL/GenBank/DDBJ whole genome shotgun (WGS) entry which is preliminary data.</text>
</comment>